<dbReference type="InterPro" id="IPR000132">
    <property type="entry name" value="Nitrilase/CN_hydratase_CS"/>
</dbReference>
<dbReference type="Proteomes" id="UP001595075">
    <property type="component" value="Unassembled WGS sequence"/>
</dbReference>
<dbReference type="EC" id="3.5.5.1" evidence="4"/>
<name>A0ABR4CCB9_9HELO</name>
<protein>
    <recommendedName>
        <fullName evidence="4">nitrilase</fullName>
        <ecNumber evidence="4">3.5.5.1</ecNumber>
    </recommendedName>
</protein>
<evidence type="ECO:0000313" key="8">
    <source>
        <dbReference type="Proteomes" id="UP001595075"/>
    </source>
</evidence>
<dbReference type="PROSITE" id="PS50263">
    <property type="entry name" value="CN_HYDROLASE"/>
    <property type="match status" value="1"/>
</dbReference>
<evidence type="ECO:0000256" key="2">
    <source>
        <dbReference type="ARBA" id="ARBA00022801"/>
    </source>
</evidence>
<organism evidence="7 8">
    <name type="scientific">Oculimacula yallundae</name>
    <dbReference type="NCBI Taxonomy" id="86028"/>
    <lineage>
        <taxon>Eukaryota</taxon>
        <taxon>Fungi</taxon>
        <taxon>Dikarya</taxon>
        <taxon>Ascomycota</taxon>
        <taxon>Pezizomycotina</taxon>
        <taxon>Leotiomycetes</taxon>
        <taxon>Helotiales</taxon>
        <taxon>Ploettnerulaceae</taxon>
        <taxon>Oculimacula</taxon>
    </lineage>
</organism>
<dbReference type="Gene3D" id="3.60.110.10">
    <property type="entry name" value="Carbon-nitrogen hydrolase"/>
    <property type="match status" value="1"/>
</dbReference>
<comment type="similarity">
    <text evidence="1">Belongs to the carbon-nitrogen hydrolase superfamily. Nitrilase family.</text>
</comment>
<keyword evidence="2" id="KW-0378">Hydrolase</keyword>
<dbReference type="PANTHER" id="PTHR46044:SF14">
    <property type="entry name" value="ARYLACETONITRILASE"/>
    <property type="match status" value="1"/>
</dbReference>
<evidence type="ECO:0000256" key="1">
    <source>
        <dbReference type="ARBA" id="ARBA00008129"/>
    </source>
</evidence>
<evidence type="ECO:0000259" key="6">
    <source>
        <dbReference type="PROSITE" id="PS50263"/>
    </source>
</evidence>
<evidence type="ECO:0000256" key="4">
    <source>
        <dbReference type="ARBA" id="ARBA00039045"/>
    </source>
</evidence>
<dbReference type="EMBL" id="JAZHXI010000010">
    <property type="protein sequence ID" value="KAL2066916.1"/>
    <property type="molecule type" value="Genomic_DNA"/>
</dbReference>
<evidence type="ECO:0000256" key="3">
    <source>
        <dbReference type="ARBA" id="ARBA00036406"/>
    </source>
</evidence>
<reference evidence="7 8" key="1">
    <citation type="journal article" date="2024" name="Commun. Biol.">
        <title>Comparative genomic analysis of thermophilic fungi reveals convergent evolutionary adaptations and gene losses.</title>
        <authorList>
            <person name="Steindorff A.S."/>
            <person name="Aguilar-Pontes M.V."/>
            <person name="Robinson A.J."/>
            <person name="Andreopoulos B."/>
            <person name="LaButti K."/>
            <person name="Kuo A."/>
            <person name="Mondo S."/>
            <person name="Riley R."/>
            <person name="Otillar R."/>
            <person name="Haridas S."/>
            <person name="Lipzen A."/>
            <person name="Grimwood J."/>
            <person name="Schmutz J."/>
            <person name="Clum A."/>
            <person name="Reid I.D."/>
            <person name="Moisan M.C."/>
            <person name="Butler G."/>
            <person name="Nguyen T.T.M."/>
            <person name="Dewar K."/>
            <person name="Conant G."/>
            <person name="Drula E."/>
            <person name="Henrissat B."/>
            <person name="Hansel C."/>
            <person name="Singer S."/>
            <person name="Hutchinson M.I."/>
            <person name="de Vries R.P."/>
            <person name="Natvig D.O."/>
            <person name="Powell A.J."/>
            <person name="Tsang A."/>
            <person name="Grigoriev I.V."/>
        </authorList>
    </citation>
    <scope>NUCLEOTIDE SEQUENCE [LARGE SCALE GENOMIC DNA]</scope>
    <source>
        <strain evidence="7 8">CBS 494.80</strain>
    </source>
</reference>
<comment type="caution">
    <text evidence="7">The sequence shown here is derived from an EMBL/GenBank/DDBJ whole genome shotgun (WGS) entry which is preliminary data.</text>
</comment>
<feature type="active site" description="Proton acceptor" evidence="5">
    <location>
        <position position="46"/>
    </location>
</feature>
<dbReference type="Pfam" id="PF00795">
    <property type="entry name" value="CN_hydrolase"/>
    <property type="match status" value="1"/>
</dbReference>
<dbReference type="InterPro" id="IPR003010">
    <property type="entry name" value="C-N_Hydrolase"/>
</dbReference>
<evidence type="ECO:0000256" key="5">
    <source>
        <dbReference type="PROSITE-ProRule" id="PRU10139"/>
    </source>
</evidence>
<dbReference type="PANTHER" id="PTHR46044">
    <property type="entry name" value="NITRILASE"/>
    <property type="match status" value="1"/>
</dbReference>
<proteinExistence type="inferred from homology"/>
<dbReference type="SUPFAM" id="SSF56317">
    <property type="entry name" value="Carbon-nitrogen hydrolase"/>
    <property type="match status" value="1"/>
</dbReference>
<dbReference type="InterPro" id="IPR036526">
    <property type="entry name" value="C-N_Hydrolase_sf"/>
</dbReference>
<comment type="catalytic activity">
    <reaction evidence="3">
        <text>a nitrile + 2 H2O = a carboxylate + NH4(+)</text>
        <dbReference type="Rhea" id="RHEA:21724"/>
        <dbReference type="ChEBI" id="CHEBI:15377"/>
        <dbReference type="ChEBI" id="CHEBI:18379"/>
        <dbReference type="ChEBI" id="CHEBI:28938"/>
        <dbReference type="ChEBI" id="CHEBI:29067"/>
        <dbReference type="EC" id="3.5.5.1"/>
    </reaction>
</comment>
<dbReference type="InterPro" id="IPR044149">
    <property type="entry name" value="Nitrilases_CHs"/>
</dbReference>
<gene>
    <name evidence="7" type="ORF">VTL71DRAFT_1340</name>
</gene>
<accession>A0ABR4CCB9</accession>
<feature type="domain" description="CN hydrolase" evidence="6">
    <location>
        <begin position="6"/>
        <end position="139"/>
    </location>
</feature>
<dbReference type="PROSITE" id="PS00920">
    <property type="entry name" value="NITRIL_CHT_1"/>
    <property type="match status" value="1"/>
</dbReference>
<evidence type="ECO:0000313" key="7">
    <source>
        <dbReference type="EMBL" id="KAL2066916.1"/>
    </source>
</evidence>
<keyword evidence="8" id="KW-1185">Reference proteome</keyword>
<sequence length="139" mass="15496">MTKTTVTVCAVQAEPVWLDLAGSVDKTITLIEQAGKDGVSVLGFPEVWIPGYPWAIWTKSVVENTELIHKYMENSMSKQSPEMDRIKAAVKEACIFIVLGYSERVGASLYIAQSFIDTTGEIIHHRRKTKPTHVERSTS</sequence>